<dbReference type="Proteomes" id="UP000184611">
    <property type="component" value="Unassembled WGS sequence"/>
</dbReference>
<proteinExistence type="predicted"/>
<keyword evidence="2" id="KW-1185">Reference proteome</keyword>
<evidence type="ECO:0000313" key="2">
    <source>
        <dbReference type="Proteomes" id="UP000184611"/>
    </source>
</evidence>
<name>A0A1M7ZUY6_9FLAO</name>
<organism evidence="1 2">
    <name type="scientific">Flavobacterium cucumis</name>
    <dbReference type="NCBI Taxonomy" id="416016"/>
    <lineage>
        <taxon>Bacteria</taxon>
        <taxon>Pseudomonadati</taxon>
        <taxon>Bacteroidota</taxon>
        <taxon>Flavobacteriia</taxon>
        <taxon>Flavobacteriales</taxon>
        <taxon>Flavobacteriaceae</taxon>
        <taxon>Flavobacterium</taxon>
    </lineage>
</organism>
<evidence type="ECO:0008006" key="3">
    <source>
        <dbReference type="Google" id="ProtNLM"/>
    </source>
</evidence>
<dbReference type="STRING" id="416016.SAMN05443547_1026"/>
<evidence type="ECO:0000313" key="1">
    <source>
        <dbReference type="EMBL" id="SHO72688.1"/>
    </source>
</evidence>
<gene>
    <name evidence="1" type="ORF">SAMN05443547_1026</name>
</gene>
<protein>
    <recommendedName>
        <fullName evidence="3">ParE toxin of type II toxin-antitoxin system, parDE</fullName>
    </recommendedName>
</protein>
<dbReference type="EMBL" id="FRYK01000001">
    <property type="protein sequence ID" value="SHO72688.1"/>
    <property type="molecule type" value="Genomic_DNA"/>
</dbReference>
<accession>A0A1M7ZUY6</accession>
<dbReference type="AlphaFoldDB" id="A0A1M7ZUY6"/>
<reference evidence="2" key="1">
    <citation type="submission" date="2016-12" db="EMBL/GenBank/DDBJ databases">
        <authorList>
            <person name="Varghese N."/>
            <person name="Submissions S."/>
        </authorList>
    </citation>
    <scope>NUCLEOTIDE SEQUENCE [LARGE SCALE GENOMIC DNA]</scope>
    <source>
        <strain evidence="2">DSM 18830</strain>
    </source>
</reference>
<dbReference type="RefSeq" id="WP_262494362.1">
    <property type="nucleotide sequence ID" value="NZ_CBCSEA010000002.1"/>
</dbReference>
<sequence length="44" mass="5294">MHKLIFSKEALLDIEQIAIWYEEQRDGLSYDFELCLEQSISQIF</sequence>